<feature type="binding site" evidence="1">
    <location>
        <position position="325"/>
    </location>
    <ligand>
        <name>Zn(2+)</name>
        <dbReference type="ChEBI" id="CHEBI:29105"/>
    </ligand>
</feature>
<keyword evidence="3" id="KW-1185">Reference proteome</keyword>
<gene>
    <name evidence="2" type="ORF">G5C51_00790</name>
</gene>
<dbReference type="InterPro" id="IPR007822">
    <property type="entry name" value="LANC-like"/>
</dbReference>
<name>A0A6G4TTM1_9ACTN</name>
<keyword evidence="1" id="KW-0862">Zinc</keyword>
<dbReference type="GO" id="GO:0046872">
    <property type="term" value="F:metal ion binding"/>
    <property type="evidence" value="ECO:0007669"/>
    <property type="project" value="UniProtKB-KW"/>
</dbReference>
<dbReference type="SUPFAM" id="SSF158745">
    <property type="entry name" value="LanC-like"/>
    <property type="match status" value="1"/>
</dbReference>
<dbReference type="RefSeq" id="WP_165229785.1">
    <property type="nucleotide sequence ID" value="NZ_JAAKZV010000002.1"/>
</dbReference>
<keyword evidence="1" id="KW-0479">Metal-binding</keyword>
<organism evidence="2 3">
    <name type="scientific">Streptomyces coryli</name>
    <dbReference type="NCBI Taxonomy" id="1128680"/>
    <lineage>
        <taxon>Bacteria</taxon>
        <taxon>Bacillati</taxon>
        <taxon>Actinomycetota</taxon>
        <taxon>Actinomycetes</taxon>
        <taxon>Kitasatosporales</taxon>
        <taxon>Streptomycetaceae</taxon>
        <taxon>Streptomyces</taxon>
    </lineage>
</organism>
<proteinExistence type="predicted"/>
<dbReference type="Proteomes" id="UP000481583">
    <property type="component" value="Unassembled WGS sequence"/>
</dbReference>
<dbReference type="EMBL" id="JAAKZV010000002">
    <property type="protein sequence ID" value="NGN62448.1"/>
    <property type="molecule type" value="Genomic_DNA"/>
</dbReference>
<dbReference type="GO" id="GO:0031179">
    <property type="term" value="P:peptide modification"/>
    <property type="evidence" value="ECO:0007669"/>
    <property type="project" value="InterPro"/>
</dbReference>
<dbReference type="Gene3D" id="1.50.10.20">
    <property type="match status" value="1"/>
</dbReference>
<reference evidence="2 3" key="1">
    <citation type="submission" date="2020-02" db="EMBL/GenBank/DDBJ databases">
        <title>Whole-genome analyses of novel actinobacteria.</title>
        <authorList>
            <person name="Sahin N."/>
        </authorList>
    </citation>
    <scope>NUCLEOTIDE SEQUENCE [LARGE SCALE GENOMIC DNA]</scope>
    <source>
        <strain evidence="2 3">A7024</strain>
    </source>
</reference>
<dbReference type="SMART" id="SM01260">
    <property type="entry name" value="LANC_like"/>
    <property type="match status" value="1"/>
</dbReference>
<evidence type="ECO:0000313" key="2">
    <source>
        <dbReference type="EMBL" id="NGN62448.1"/>
    </source>
</evidence>
<dbReference type="PRINTS" id="PR01955">
    <property type="entry name" value="LANCFRANKIA"/>
</dbReference>
<feature type="binding site" evidence="1">
    <location>
        <position position="273"/>
    </location>
    <ligand>
        <name>Zn(2+)</name>
        <dbReference type="ChEBI" id="CHEBI:29105"/>
    </ligand>
</feature>
<comment type="caution">
    <text evidence="2">The sequence shown here is derived from an EMBL/GenBank/DDBJ whole genome shotgun (WGS) entry which is preliminary data.</text>
</comment>
<protein>
    <submittedName>
        <fullName evidence="2">Subtilin biosynthesis protein spaC</fullName>
    </submittedName>
</protein>
<sequence>MSPVSAQQAAAPAAVYDTAHHVLTAFARAIGADERGAEYSIDFGPAVLAALVGQDHPHADSGLGPPAEPGPEASAFVAWLRTLREGCTHPGLFGWGLAGYLQGLNTARPVWPAVAGLADAARAELSDCAHRWRPDRMGWLDYDVVTGPAGSLLVLAADPRSAPRDLTATTGHLTRLCDTPELTALRVGRYRGEDLRGFNYGRINTGIAHGAAGVALALAAAARATGLTADLGTALTRLATWLRGESRIAPGGLITWPHAGGVAELPRGPQAWCYGTPGVAWALWETAGVLGDAELADFALDAAASVLRWYDSGDTAAPLGLTLCHGAPGLALLCDAFDRYAALPGAGPLRDRLVSELLGRQDEVIALADEDTTLLSGASGACAALLTLYGGDRGWLSAFGLR</sequence>
<evidence type="ECO:0000313" key="3">
    <source>
        <dbReference type="Proteomes" id="UP000481583"/>
    </source>
</evidence>
<feature type="binding site" evidence="1">
    <location>
        <position position="324"/>
    </location>
    <ligand>
        <name>Zn(2+)</name>
        <dbReference type="ChEBI" id="CHEBI:29105"/>
    </ligand>
</feature>
<dbReference type="PRINTS" id="PR01950">
    <property type="entry name" value="LANCSUPER"/>
</dbReference>
<accession>A0A6G4TTM1</accession>
<dbReference type="AlphaFoldDB" id="A0A6G4TTM1"/>
<evidence type="ECO:0000256" key="1">
    <source>
        <dbReference type="PIRSR" id="PIRSR607822-1"/>
    </source>
</evidence>
<dbReference type="Pfam" id="PF05147">
    <property type="entry name" value="LANC_like"/>
    <property type="match status" value="1"/>
</dbReference>